<dbReference type="OrthoDB" id="6722538at2759"/>
<protein>
    <submittedName>
        <fullName evidence="2">CRAL-TRIO domain containing protein</fullName>
    </submittedName>
</protein>
<evidence type="ECO:0000259" key="1">
    <source>
        <dbReference type="PROSITE" id="PS50191"/>
    </source>
</evidence>
<feature type="non-terminal residue" evidence="2">
    <location>
        <position position="1"/>
    </location>
</feature>
<name>A0A0T6B780_9SCAR</name>
<evidence type="ECO:0000313" key="3">
    <source>
        <dbReference type="Proteomes" id="UP000051574"/>
    </source>
</evidence>
<dbReference type="Pfam" id="PF00650">
    <property type="entry name" value="CRAL_TRIO"/>
    <property type="match status" value="1"/>
</dbReference>
<dbReference type="Proteomes" id="UP000051574">
    <property type="component" value="Unassembled WGS sequence"/>
</dbReference>
<gene>
    <name evidence="2" type="ORF">AMK59_3481</name>
</gene>
<comment type="caution">
    <text evidence="2">The sequence shown here is derived from an EMBL/GenBank/DDBJ whole genome shotgun (WGS) entry which is preliminary data.</text>
</comment>
<dbReference type="Gene3D" id="3.40.525.10">
    <property type="entry name" value="CRAL-TRIO lipid binding domain"/>
    <property type="match status" value="1"/>
</dbReference>
<dbReference type="EMBL" id="LJIG01009373">
    <property type="protein sequence ID" value="KRT83210.1"/>
    <property type="molecule type" value="Genomic_DNA"/>
</dbReference>
<dbReference type="PROSITE" id="PS50191">
    <property type="entry name" value="CRAL_TRIO"/>
    <property type="match status" value="1"/>
</dbReference>
<keyword evidence="3" id="KW-1185">Reference proteome</keyword>
<accession>A0A0T6B780</accession>
<dbReference type="SUPFAM" id="SSF52087">
    <property type="entry name" value="CRAL/TRIO domain"/>
    <property type="match status" value="1"/>
</dbReference>
<dbReference type="InterPro" id="IPR036865">
    <property type="entry name" value="CRAL-TRIO_dom_sf"/>
</dbReference>
<dbReference type="GO" id="GO:0016020">
    <property type="term" value="C:membrane"/>
    <property type="evidence" value="ECO:0007669"/>
    <property type="project" value="TreeGrafter"/>
</dbReference>
<sequence length="179" mass="20426">EGFEMVSLIRAALIAYDFRIHQDATVAGETIVLDMNNLKPKHYAKIFGMPFIKFIRFSWNNCPYSLKNVFIVNCHPLLEKGVNLCKSTLPEKIGNRIALLSNPQDLHKYLPRQCLPIDYGGSQGSIQELNSAFTKFLLQRKEFLETISKSKPTGPLPEEVKRYTDEFGLDGSFRKLNID</sequence>
<evidence type="ECO:0000313" key="2">
    <source>
        <dbReference type="EMBL" id="KRT83210.1"/>
    </source>
</evidence>
<dbReference type="CDD" id="cd00170">
    <property type="entry name" value="SEC14"/>
    <property type="match status" value="1"/>
</dbReference>
<dbReference type="PANTHER" id="PTHR10174:SF224">
    <property type="entry name" value="RETINOL-BINDING PROTEIN PINTA"/>
    <property type="match status" value="1"/>
</dbReference>
<dbReference type="PANTHER" id="PTHR10174">
    <property type="entry name" value="ALPHA-TOCOPHEROL TRANSFER PROTEIN-RELATED"/>
    <property type="match status" value="1"/>
</dbReference>
<dbReference type="AlphaFoldDB" id="A0A0T6B780"/>
<feature type="domain" description="CRAL-TRIO" evidence="1">
    <location>
        <begin position="1"/>
        <end position="127"/>
    </location>
</feature>
<proteinExistence type="predicted"/>
<reference evidence="2 3" key="1">
    <citation type="submission" date="2015-09" db="EMBL/GenBank/DDBJ databases">
        <title>Draft genome of the scarab beetle Oryctes borbonicus.</title>
        <authorList>
            <person name="Meyer J.M."/>
            <person name="Markov G.V."/>
            <person name="Baskaran P."/>
            <person name="Herrmann M."/>
            <person name="Sommer R.J."/>
            <person name="Roedelsperger C."/>
        </authorList>
    </citation>
    <scope>NUCLEOTIDE SEQUENCE [LARGE SCALE GENOMIC DNA]</scope>
    <source>
        <strain evidence="2">OB123</strain>
        <tissue evidence="2">Whole animal</tissue>
    </source>
</reference>
<dbReference type="GO" id="GO:1902936">
    <property type="term" value="F:phosphatidylinositol bisphosphate binding"/>
    <property type="evidence" value="ECO:0007669"/>
    <property type="project" value="TreeGrafter"/>
</dbReference>
<organism evidence="2 3">
    <name type="scientific">Oryctes borbonicus</name>
    <dbReference type="NCBI Taxonomy" id="1629725"/>
    <lineage>
        <taxon>Eukaryota</taxon>
        <taxon>Metazoa</taxon>
        <taxon>Ecdysozoa</taxon>
        <taxon>Arthropoda</taxon>
        <taxon>Hexapoda</taxon>
        <taxon>Insecta</taxon>
        <taxon>Pterygota</taxon>
        <taxon>Neoptera</taxon>
        <taxon>Endopterygota</taxon>
        <taxon>Coleoptera</taxon>
        <taxon>Polyphaga</taxon>
        <taxon>Scarabaeiformia</taxon>
        <taxon>Scarabaeidae</taxon>
        <taxon>Dynastinae</taxon>
        <taxon>Oryctes</taxon>
    </lineage>
</organism>
<dbReference type="InterPro" id="IPR001251">
    <property type="entry name" value="CRAL-TRIO_dom"/>
</dbReference>